<evidence type="ECO:0000313" key="2">
    <source>
        <dbReference type="Proteomes" id="UP001597180"/>
    </source>
</evidence>
<organism evidence="1 2">
    <name type="scientific">Paenibacillus vulneris</name>
    <dbReference type="NCBI Taxonomy" id="1133364"/>
    <lineage>
        <taxon>Bacteria</taxon>
        <taxon>Bacillati</taxon>
        <taxon>Bacillota</taxon>
        <taxon>Bacilli</taxon>
        <taxon>Bacillales</taxon>
        <taxon>Paenibacillaceae</taxon>
        <taxon>Paenibacillus</taxon>
    </lineage>
</organism>
<sequence length="145" mass="16652">MKSYWLAPLMMDGASCLLLPERFELAPVENRERFLQLMKSVHPRLLVPFKSNLLLSEEAEIRCGVDELPFRLDSGDPVLFTPDRLELSHCAHAYIDKRPAGAELDVMLSQAEELLDHVGVDEPILEWLHRMKKWNAQGYTILLLV</sequence>
<evidence type="ECO:0000313" key="1">
    <source>
        <dbReference type="EMBL" id="MFD1223371.1"/>
    </source>
</evidence>
<gene>
    <name evidence="1" type="ORF">ACFQ4B_24935</name>
</gene>
<reference evidence="2" key="1">
    <citation type="journal article" date="2019" name="Int. J. Syst. Evol. Microbiol.">
        <title>The Global Catalogue of Microorganisms (GCM) 10K type strain sequencing project: providing services to taxonomists for standard genome sequencing and annotation.</title>
        <authorList>
            <consortium name="The Broad Institute Genomics Platform"/>
            <consortium name="The Broad Institute Genome Sequencing Center for Infectious Disease"/>
            <person name="Wu L."/>
            <person name="Ma J."/>
        </authorList>
    </citation>
    <scope>NUCLEOTIDE SEQUENCE [LARGE SCALE GENOMIC DNA]</scope>
    <source>
        <strain evidence="2">CCUG 53270</strain>
    </source>
</reference>
<dbReference type="RefSeq" id="WP_345590394.1">
    <property type="nucleotide sequence ID" value="NZ_BAABJG010000022.1"/>
</dbReference>
<proteinExistence type="predicted"/>
<dbReference type="Proteomes" id="UP001597180">
    <property type="component" value="Unassembled WGS sequence"/>
</dbReference>
<dbReference type="EMBL" id="JBHTLU010000034">
    <property type="protein sequence ID" value="MFD1223371.1"/>
    <property type="molecule type" value="Genomic_DNA"/>
</dbReference>
<protein>
    <submittedName>
        <fullName evidence="1">Uncharacterized protein</fullName>
    </submittedName>
</protein>
<keyword evidence="2" id="KW-1185">Reference proteome</keyword>
<comment type="caution">
    <text evidence="1">The sequence shown here is derived from an EMBL/GenBank/DDBJ whole genome shotgun (WGS) entry which is preliminary data.</text>
</comment>
<name>A0ABW3USL6_9BACL</name>
<accession>A0ABW3USL6</accession>